<comment type="caution">
    <text evidence="1">The sequence shown here is derived from an EMBL/GenBank/DDBJ whole genome shotgun (WGS) entry which is preliminary data.</text>
</comment>
<reference evidence="2" key="1">
    <citation type="journal article" date="2020" name="MBio">
        <title>Horizontal gene transfer to a defensive symbiont with a reduced genome amongst a multipartite beetle microbiome.</title>
        <authorList>
            <person name="Waterworth S.C."/>
            <person name="Florez L.V."/>
            <person name="Rees E.R."/>
            <person name="Hertweck C."/>
            <person name="Kaltenpoth M."/>
            <person name="Kwan J.C."/>
        </authorList>
    </citation>
    <scope>NUCLEOTIDE SEQUENCE [LARGE SCALE GENOMIC DNA]</scope>
</reference>
<evidence type="ECO:0000313" key="1">
    <source>
        <dbReference type="EMBL" id="KAF1041287.1"/>
    </source>
</evidence>
<dbReference type="EMBL" id="WNDX01000129">
    <property type="protein sequence ID" value="KAF1041287.1"/>
    <property type="molecule type" value="Genomic_DNA"/>
</dbReference>
<proteinExistence type="predicted"/>
<dbReference type="AlphaFoldDB" id="A0A7V8FUC3"/>
<protein>
    <submittedName>
        <fullName evidence="1">Uncharacterized protein</fullName>
    </submittedName>
</protein>
<gene>
    <name evidence="1" type="ORF">GAK35_03411</name>
</gene>
<name>A0A7V8FUC3_9BURK</name>
<organism evidence="1 2">
    <name type="scientific">Herbaspirillum frisingense</name>
    <dbReference type="NCBI Taxonomy" id="92645"/>
    <lineage>
        <taxon>Bacteria</taxon>
        <taxon>Pseudomonadati</taxon>
        <taxon>Pseudomonadota</taxon>
        <taxon>Betaproteobacteria</taxon>
        <taxon>Burkholderiales</taxon>
        <taxon>Oxalobacteraceae</taxon>
        <taxon>Herbaspirillum</taxon>
    </lineage>
</organism>
<sequence>MTIPVDLPGGEKMHEWPAPNMQPGVEQVAGGGFRGVVLIGSAEGGEPAVHVCEPVRELSDTAYGDALGYVAQHRQGAAHKRDDVSEHL</sequence>
<dbReference type="Proteomes" id="UP000462435">
    <property type="component" value="Unassembled WGS sequence"/>
</dbReference>
<evidence type="ECO:0000313" key="2">
    <source>
        <dbReference type="Proteomes" id="UP000462435"/>
    </source>
</evidence>
<accession>A0A7V8FUC3</accession>